<keyword evidence="4" id="KW-0808">Transferase</keyword>
<keyword evidence="2" id="KW-1003">Cell membrane</keyword>
<feature type="transmembrane region" description="Helical" evidence="8">
    <location>
        <begin position="361"/>
        <end position="376"/>
    </location>
</feature>
<dbReference type="Pfam" id="PF13231">
    <property type="entry name" value="PMT_2"/>
    <property type="match status" value="1"/>
</dbReference>
<evidence type="ECO:0000256" key="5">
    <source>
        <dbReference type="ARBA" id="ARBA00022692"/>
    </source>
</evidence>
<keyword evidence="5 8" id="KW-0812">Transmembrane</keyword>
<evidence type="ECO:0000256" key="3">
    <source>
        <dbReference type="ARBA" id="ARBA00022676"/>
    </source>
</evidence>
<dbReference type="AlphaFoldDB" id="A0A5S4VAW8"/>
<organism evidence="10 11">
    <name type="scientific">Agromyces mariniharenae</name>
    <dbReference type="NCBI Taxonomy" id="2604423"/>
    <lineage>
        <taxon>Bacteria</taxon>
        <taxon>Bacillati</taxon>
        <taxon>Actinomycetota</taxon>
        <taxon>Actinomycetes</taxon>
        <taxon>Micrococcales</taxon>
        <taxon>Microbacteriaceae</taxon>
        <taxon>Agromyces</taxon>
    </lineage>
</organism>
<proteinExistence type="predicted"/>
<evidence type="ECO:0000256" key="4">
    <source>
        <dbReference type="ARBA" id="ARBA00022679"/>
    </source>
</evidence>
<protein>
    <recommendedName>
        <fullName evidence="9">Glycosyltransferase RgtA/B/C/D-like domain-containing protein</fullName>
    </recommendedName>
</protein>
<feature type="transmembrane region" description="Helical" evidence="8">
    <location>
        <begin position="222"/>
        <end position="246"/>
    </location>
</feature>
<evidence type="ECO:0000256" key="7">
    <source>
        <dbReference type="ARBA" id="ARBA00023136"/>
    </source>
</evidence>
<reference evidence="10 11" key="1">
    <citation type="submission" date="2019-08" db="EMBL/GenBank/DDBJ databases">
        <authorList>
            <person name="Hu J."/>
        </authorList>
    </citation>
    <scope>NUCLEOTIDE SEQUENCE [LARGE SCALE GENOMIC DNA]</scope>
    <source>
        <strain evidence="10 11">NEAU-184</strain>
    </source>
</reference>
<feature type="transmembrane region" description="Helical" evidence="8">
    <location>
        <begin position="149"/>
        <end position="168"/>
    </location>
</feature>
<evidence type="ECO:0000256" key="8">
    <source>
        <dbReference type="SAM" id="Phobius"/>
    </source>
</evidence>
<keyword evidence="7 8" id="KW-0472">Membrane</keyword>
<dbReference type="GO" id="GO:0005886">
    <property type="term" value="C:plasma membrane"/>
    <property type="evidence" value="ECO:0007669"/>
    <property type="project" value="UniProtKB-SubCell"/>
</dbReference>
<evidence type="ECO:0000259" key="9">
    <source>
        <dbReference type="Pfam" id="PF13231"/>
    </source>
</evidence>
<sequence>MAMAEVLTFATPSAESARSAATWSDARVAAVVGSASAAVALAGSWIPSLWGDEAASIMSAQRDWPSLFAMLGTVDAVHGLYYALLHFWIDLVGISPFALRLPSGLAIGTAAAGLYLLVRTSAGCWIAVVAAAVFTVLPRVAQVAVEARPTPFAVALAVWLTLLMLRLVDGRARGAWWWGYAVGLAVGTYLFLYVILLVPVHVVAVVAWTLDRRKREIRTPRIRSFLLAWSCAVVLAVPICVIAVLQRRQVAFRGRQPAVTLETVLVAPWFMLPMLAFAGWALIAIGVAAAAVHRHDPSWRGRTRLLVLSAAWAVIPAAALLLVTAFATPVYTARYLVLTAPAAAIAISVGVSVLPWRRSHVIAAALIAALALPAIVDQRLPYAKNFGTDWQTVSAVVAEHSVVGDGIVFDESVRPSRRPRLAMYTYPEGFHGLVDLALVRSHDETDGLWDVTAPLSAVDHRLEGVDRVLVVLRSRRGADPDVAVLREHGFVLTAVHPIESSRVAVYERDAAGTRD</sequence>
<dbReference type="PANTHER" id="PTHR33908">
    <property type="entry name" value="MANNOSYLTRANSFERASE YKCB-RELATED"/>
    <property type="match status" value="1"/>
</dbReference>
<evidence type="ECO:0000256" key="2">
    <source>
        <dbReference type="ARBA" id="ARBA00022475"/>
    </source>
</evidence>
<gene>
    <name evidence="10" type="ORF">FYC51_13140</name>
</gene>
<evidence type="ECO:0000313" key="10">
    <source>
        <dbReference type="EMBL" id="TYL54481.1"/>
    </source>
</evidence>
<feature type="transmembrane region" description="Helical" evidence="8">
    <location>
        <begin position="266"/>
        <end position="293"/>
    </location>
</feature>
<feature type="transmembrane region" description="Helical" evidence="8">
    <location>
        <begin position="305"/>
        <end position="327"/>
    </location>
</feature>
<feature type="transmembrane region" description="Helical" evidence="8">
    <location>
        <begin position="67"/>
        <end position="89"/>
    </location>
</feature>
<dbReference type="Proteomes" id="UP000325243">
    <property type="component" value="Unassembled WGS sequence"/>
</dbReference>
<evidence type="ECO:0000256" key="1">
    <source>
        <dbReference type="ARBA" id="ARBA00004651"/>
    </source>
</evidence>
<dbReference type="PANTHER" id="PTHR33908:SF3">
    <property type="entry name" value="UNDECAPRENYL PHOSPHATE-ALPHA-4-AMINO-4-DEOXY-L-ARABINOSE ARABINOSYL TRANSFERASE"/>
    <property type="match status" value="1"/>
</dbReference>
<dbReference type="GO" id="GO:0010041">
    <property type="term" value="P:response to iron(III) ion"/>
    <property type="evidence" value="ECO:0007669"/>
    <property type="project" value="TreeGrafter"/>
</dbReference>
<feature type="domain" description="Glycosyltransferase RgtA/B/C/D-like" evidence="9">
    <location>
        <begin position="83"/>
        <end position="222"/>
    </location>
</feature>
<comment type="caution">
    <text evidence="10">The sequence shown here is derived from an EMBL/GenBank/DDBJ whole genome shotgun (WGS) entry which is preliminary data.</text>
</comment>
<evidence type="ECO:0000256" key="6">
    <source>
        <dbReference type="ARBA" id="ARBA00022989"/>
    </source>
</evidence>
<comment type="subcellular location">
    <subcellularLocation>
        <location evidence="1">Cell membrane</location>
        <topology evidence="1">Multi-pass membrane protein</topology>
    </subcellularLocation>
</comment>
<name>A0A5S4VAW8_9MICO</name>
<dbReference type="GO" id="GO:0016763">
    <property type="term" value="F:pentosyltransferase activity"/>
    <property type="evidence" value="ECO:0007669"/>
    <property type="project" value="TreeGrafter"/>
</dbReference>
<feature type="transmembrane region" description="Helical" evidence="8">
    <location>
        <begin position="188"/>
        <end position="210"/>
    </location>
</feature>
<keyword evidence="11" id="KW-1185">Reference proteome</keyword>
<dbReference type="EMBL" id="VSSB01000001">
    <property type="protein sequence ID" value="TYL54481.1"/>
    <property type="molecule type" value="Genomic_DNA"/>
</dbReference>
<dbReference type="GO" id="GO:0009103">
    <property type="term" value="P:lipopolysaccharide biosynthetic process"/>
    <property type="evidence" value="ECO:0007669"/>
    <property type="project" value="UniProtKB-ARBA"/>
</dbReference>
<dbReference type="InterPro" id="IPR038731">
    <property type="entry name" value="RgtA/B/C-like"/>
</dbReference>
<dbReference type="InterPro" id="IPR050297">
    <property type="entry name" value="LipidA_mod_glycosyltrf_83"/>
</dbReference>
<feature type="transmembrane region" description="Helical" evidence="8">
    <location>
        <begin position="26"/>
        <end position="46"/>
    </location>
</feature>
<feature type="transmembrane region" description="Helical" evidence="8">
    <location>
        <begin position="109"/>
        <end position="137"/>
    </location>
</feature>
<feature type="transmembrane region" description="Helical" evidence="8">
    <location>
        <begin position="333"/>
        <end position="354"/>
    </location>
</feature>
<keyword evidence="6 8" id="KW-1133">Transmembrane helix</keyword>
<keyword evidence="3" id="KW-0328">Glycosyltransferase</keyword>
<accession>A0A5S4VAW8</accession>
<evidence type="ECO:0000313" key="11">
    <source>
        <dbReference type="Proteomes" id="UP000325243"/>
    </source>
</evidence>